<evidence type="ECO:0000313" key="2">
    <source>
        <dbReference type="EMBL" id="KAK9070320.1"/>
    </source>
</evidence>
<dbReference type="InterPro" id="IPR036291">
    <property type="entry name" value="NAD(P)-bd_dom_sf"/>
</dbReference>
<feature type="region of interest" description="Disordered" evidence="1">
    <location>
        <begin position="1"/>
        <end position="27"/>
    </location>
</feature>
<dbReference type="Gene3D" id="3.40.50.720">
    <property type="entry name" value="NAD(P)-binding Rossmann-like Domain"/>
    <property type="match status" value="1"/>
</dbReference>
<proteinExistence type="predicted"/>
<sequence>MEGRRVFDGGAAGNSDSDNRSAAVRHGTSHLSLQPNYSFPKVQVSNLIPFHHLQLHLPRSSSLSNLDRSPPLSFTAGVSCSASSPVTSSPLTADADSIIDAVQRRLMFEDECILVDANDGVVGHDTKYNCKLPYMFKYDTVHGQWKHHELKVTDEKTLPFSEKPVSVFGFRNPEEIP</sequence>
<protein>
    <submittedName>
        <fullName evidence="2">Uncharacterized protein</fullName>
    </submittedName>
</protein>
<dbReference type="Proteomes" id="UP001408789">
    <property type="component" value="Unassembled WGS sequence"/>
</dbReference>
<reference evidence="2 3" key="1">
    <citation type="submission" date="2024-04" db="EMBL/GenBank/DDBJ databases">
        <title>The reference genome of an endangered Asteraceae, Deinandra increscens subsp. villosa, native to the Central Coast of California.</title>
        <authorList>
            <person name="Guilliams M."/>
            <person name="Hasenstab-Lehman K."/>
            <person name="Meyer R."/>
            <person name="Mcevoy S."/>
        </authorList>
    </citation>
    <scope>NUCLEOTIDE SEQUENCE [LARGE SCALE GENOMIC DNA]</scope>
    <source>
        <tissue evidence="2">Leaf</tissue>
    </source>
</reference>
<dbReference type="AlphaFoldDB" id="A0AAP0H562"/>
<name>A0AAP0H562_9ASTR</name>
<comment type="caution">
    <text evidence="2">The sequence shown here is derived from an EMBL/GenBank/DDBJ whole genome shotgun (WGS) entry which is preliminary data.</text>
</comment>
<gene>
    <name evidence="2" type="ORF">SSX86_010721</name>
</gene>
<dbReference type="EMBL" id="JBCNJP010000012">
    <property type="protein sequence ID" value="KAK9070320.1"/>
    <property type="molecule type" value="Genomic_DNA"/>
</dbReference>
<evidence type="ECO:0000313" key="3">
    <source>
        <dbReference type="Proteomes" id="UP001408789"/>
    </source>
</evidence>
<organism evidence="2 3">
    <name type="scientific">Deinandra increscens subsp. villosa</name>
    <dbReference type="NCBI Taxonomy" id="3103831"/>
    <lineage>
        <taxon>Eukaryota</taxon>
        <taxon>Viridiplantae</taxon>
        <taxon>Streptophyta</taxon>
        <taxon>Embryophyta</taxon>
        <taxon>Tracheophyta</taxon>
        <taxon>Spermatophyta</taxon>
        <taxon>Magnoliopsida</taxon>
        <taxon>eudicotyledons</taxon>
        <taxon>Gunneridae</taxon>
        <taxon>Pentapetalae</taxon>
        <taxon>asterids</taxon>
        <taxon>campanulids</taxon>
        <taxon>Asterales</taxon>
        <taxon>Asteraceae</taxon>
        <taxon>Asteroideae</taxon>
        <taxon>Heliantheae alliance</taxon>
        <taxon>Madieae</taxon>
        <taxon>Madiinae</taxon>
        <taxon>Deinandra</taxon>
    </lineage>
</organism>
<accession>A0AAP0H562</accession>
<keyword evidence="3" id="KW-1185">Reference proteome</keyword>
<evidence type="ECO:0000256" key="1">
    <source>
        <dbReference type="SAM" id="MobiDB-lite"/>
    </source>
</evidence>
<dbReference type="SUPFAM" id="SSF51735">
    <property type="entry name" value="NAD(P)-binding Rossmann-fold domains"/>
    <property type="match status" value="1"/>
</dbReference>